<keyword evidence="6 7" id="KW-0472">Membrane</keyword>
<feature type="transmembrane region" description="Helical" evidence="7">
    <location>
        <begin position="257"/>
        <end position="279"/>
    </location>
</feature>
<dbReference type="GO" id="GO:0006829">
    <property type="term" value="P:zinc ion transport"/>
    <property type="evidence" value="ECO:0007669"/>
    <property type="project" value="InterPro"/>
</dbReference>
<dbReference type="PANTHER" id="PTHR16133">
    <property type="entry name" value="SOLUTE CARRIER FAMILY 39 ZINC TRANSPORTER , MEMBER 9-RELATED"/>
    <property type="match status" value="1"/>
</dbReference>
<evidence type="ECO:0000256" key="7">
    <source>
        <dbReference type="SAM" id="Phobius"/>
    </source>
</evidence>
<evidence type="ECO:0000256" key="6">
    <source>
        <dbReference type="ARBA" id="ARBA00023136"/>
    </source>
</evidence>
<gene>
    <name evidence="8" type="ORF">HYPSUDRAFT_42322</name>
</gene>
<dbReference type="AlphaFoldDB" id="A0A0D2PMZ1"/>
<dbReference type="EMBL" id="KN817560">
    <property type="protein sequence ID" value="KJA21195.1"/>
    <property type="molecule type" value="Genomic_DNA"/>
</dbReference>
<evidence type="ECO:0000313" key="9">
    <source>
        <dbReference type="Proteomes" id="UP000054270"/>
    </source>
</evidence>
<keyword evidence="3 7" id="KW-0812">Transmembrane</keyword>
<dbReference type="STRING" id="945553.A0A0D2PMZ1"/>
<accession>A0A0D2PMZ1</accession>
<evidence type="ECO:0000256" key="3">
    <source>
        <dbReference type="ARBA" id="ARBA00022692"/>
    </source>
</evidence>
<dbReference type="InterPro" id="IPR003689">
    <property type="entry name" value="ZIP"/>
</dbReference>
<keyword evidence="9" id="KW-1185">Reference proteome</keyword>
<name>A0A0D2PMZ1_HYPSF</name>
<comment type="subcellular location">
    <subcellularLocation>
        <location evidence="1">Endomembrane system</location>
        <topology evidence="1">Multi-pass membrane protein</topology>
    </subcellularLocation>
    <subcellularLocation>
        <location evidence="2">Golgi apparatus membrane</location>
    </subcellularLocation>
</comment>
<keyword evidence="4 7" id="KW-1133">Transmembrane helix</keyword>
<feature type="transmembrane region" description="Helical" evidence="7">
    <location>
        <begin position="36"/>
        <end position="54"/>
    </location>
</feature>
<feature type="transmembrane region" description="Helical" evidence="7">
    <location>
        <begin position="291"/>
        <end position="312"/>
    </location>
</feature>
<dbReference type="Pfam" id="PF02535">
    <property type="entry name" value="Zip"/>
    <property type="match status" value="1"/>
</dbReference>
<evidence type="ECO:0000313" key="8">
    <source>
        <dbReference type="EMBL" id="KJA21195.1"/>
    </source>
</evidence>
<dbReference type="InterPro" id="IPR045891">
    <property type="entry name" value="ZIP9"/>
</dbReference>
<keyword evidence="5" id="KW-0333">Golgi apparatus</keyword>
<sequence>MVVQLLVMSAVLGASTFAVGMLPLSYPFSKNHLERLAALGTGLLLGAALGVIIPEGIEATVEANSPGEDIPTGRIAFCLLLGFTVMLIIEQLLAPNAHSHSMDSSPIPLSKSRRPDSMASVEFDAELGDMHHDAIPLEHRRVPSPPTLDADMDNERAFPLLLGLVIHGSADGLALGVANLSNISTGTPNAISVVVFLALILHKAPTALAFTTALLASSLPRPNCKKYLIIFSASTPLVSIASYTLFSFFVGGDKGKLIGMALLISGGTFLYVATVLQPVSSHAESTGDLKTTLRVLLISIGMFIPLVLSSFLGHGH</sequence>
<dbReference type="PANTHER" id="PTHR16133:SF0">
    <property type="entry name" value="ZINC_IRON REGULATED TRANSPORTER-RELATED PROTEIN 102B, ISOFORM E"/>
    <property type="match status" value="1"/>
</dbReference>
<evidence type="ECO:0000256" key="4">
    <source>
        <dbReference type="ARBA" id="ARBA00022989"/>
    </source>
</evidence>
<dbReference type="OMA" id="DDFPSIC"/>
<protein>
    <recommendedName>
        <fullName evidence="10">Zinc/iron permease</fullName>
    </recommendedName>
</protein>
<proteinExistence type="predicted"/>
<evidence type="ECO:0000256" key="1">
    <source>
        <dbReference type="ARBA" id="ARBA00004127"/>
    </source>
</evidence>
<dbReference type="GO" id="GO:0046873">
    <property type="term" value="F:metal ion transmembrane transporter activity"/>
    <property type="evidence" value="ECO:0007669"/>
    <property type="project" value="InterPro"/>
</dbReference>
<evidence type="ECO:0008006" key="10">
    <source>
        <dbReference type="Google" id="ProtNLM"/>
    </source>
</evidence>
<dbReference type="OrthoDB" id="19859at2759"/>
<organism evidence="8 9">
    <name type="scientific">Hypholoma sublateritium (strain FD-334 SS-4)</name>
    <dbReference type="NCBI Taxonomy" id="945553"/>
    <lineage>
        <taxon>Eukaryota</taxon>
        <taxon>Fungi</taxon>
        <taxon>Dikarya</taxon>
        <taxon>Basidiomycota</taxon>
        <taxon>Agaricomycotina</taxon>
        <taxon>Agaricomycetes</taxon>
        <taxon>Agaricomycetidae</taxon>
        <taxon>Agaricales</taxon>
        <taxon>Agaricineae</taxon>
        <taxon>Strophariaceae</taxon>
        <taxon>Hypholoma</taxon>
    </lineage>
</organism>
<feature type="transmembrane region" description="Helical" evidence="7">
    <location>
        <begin position="74"/>
        <end position="94"/>
    </location>
</feature>
<dbReference type="Proteomes" id="UP000054270">
    <property type="component" value="Unassembled WGS sequence"/>
</dbReference>
<evidence type="ECO:0000256" key="5">
    <source>
        <dbReference type="ARBA" id="ARBA00023034"/>
    </source>
</evidence>
<feature type="transmembrane region" description="Helical" evidence="7">
    <location>
        <begin position="6"/>
        <end position="24"/>
    </location>
</feature>
<dbReference type="GO" id="GO:0000139">
    <property type="term" value="C:Golgi membrane"/>
    <property type="evidence" value="ECO:0007669"/>
    <property type="project" value="UniProtKB-SubCell"/>
</dbReference>
<feature type="transmembrane region" description="Helical" evidence="7">
    <location>
        <begin position="157"/>
        <end position="178"/>
    </location>
</feature>
<feature type="transmembrane region" description="Helical" evidence="7">
    <location>
        <begin position="227"/>
        <end position="251"/>
    </location>
</feature>
<feature type="transmembrane region" description="Helical" evidence="7">
    <location>
        <begin position="190"/>
        <end position="215"/>
    </location>
</feature>
<reference evidence="9" key="1">
    <citation type="submission" date="2014-04" db="EMBL/GenBank/DDBJ databases">
        <title>Evolutionary Origins and Diversification of the Mycorrhizal Mutualists.</title>
        <authorList>
            <consortium name="DOE Joint Genome Institute"/>
            <consortium name="Mycorrhizal Genomics Consortium"/>
            <person name="Kohler A."/>
            <person name="Kuo A."/>
            <person name="Nagy L.G."/>
            <person name="Floudas D."/>
            <person name="Copeland A."/>
            <person name="Barry K.W."/>
            <person name="Cichocki N."/>
            <person name="Veneault-Fourrey C."/>
            <person name="LaButti K."/>
            <person name="Lindquist E.A."/>
            <person name="Lipzen A."/>
            <person name="Lundell T."/>
            <person name="Morin E."/>
            <person name="Murat C."/>
            <person name="Riley R."/>
            <person name="Ohm R."/>
            <person name="Sun H."/>
            <person name="Tunlid A."/>
            <person name="Henrissat B."/>
            <person name="Grigoriev I.V."/>
            <person name="Hibbett D.S."/>
            <person name="Martin F."/>
        </authorList>
    </citation>
    <scope>NUCLEOTIDE SEQUENCE [LARGE SCALE GENOMIC DNA]</scope>
    <source>
        <strain evidence="9">FD-334 SS-4</strain>
    </source>
</reference>
<evidence type="ECO:0000256" key="2">
    <source>
        <dbReference type="ARBA" id="ARBA00004394"/>
    </source>
</evidence>